<dbReference type="AlphaFoldDB" id="A0A9X3D6C6"/>
<proteinExistence type="predicted"/>
<gene>
    <name evidence="3" type="ORF">OSB52_16080</name>
</gene>
<feature type="region of interest" description="Disordered" evidence="2">
    <location>
        <begin position="164"/>
        <end position="187"/>
    </location>
</feature>
<comment type="caution">
    <text evidence="3">The sequence shown here is derived from an EMBL/GenBank/DDBJ whole genome shotgun (WGS) entry which is preliminary data.</text>
</comment>
<dbReference type="EMBL" id="JAPKFM010000017">
    <property type="protein sequence ID" value="MCX2965605.1"/>
    <property type="molecule type" value="Genomic_DNA"/>
</dbReference>
<evidence type="ECO:0000256" key="2">
    <source>
        <dbReference type="SAM" id="MobiDB-lite"/>
    </source>
</evidence>
<sequence length="202" mass="22597">MTTTDPTLDTAQTYAELAERVRNGDTTITRQQLREAKEAEEFAELEAEAARRAQQATQAAERESGIEQLNADFERFVGADSVPARKAYAKAVAALAELATAVDDLQAKRTDLQAQASALGVPLPYHNRAINQGRDGYIQYAVTEASGKQQPHPHPLWSDKQFAEHDAAQQRIAEEQERRRGEHEKNHEIVVDHGFGNYTRRF</sequence>
<keyword evidence="4" id="KW-1185">Reference proteome</keyword>
<evidence type="ECO:0000313" key="3">
    <source>
        <dbReference type="EMBL" id="MCX2965605.1"/>
    </source>
</evidence>
<evidence type="ECO:0000256" key="1">
    <source>
        <dbReference type="SAM" id="Coils"/>
    </source>
</evidence>
<protein>
    <submittedName>
        <fullName evidence="3">Uncharacterized protein</fullName>
    </submittedName>
</protein>
<dbReference type="RefSeq" id="WP_266062689.1">
    <property type="nucleotide sequence ID" value="NZ_JAPKFM010000017.1"/>
</dbReference>
<reference evidence="3" key="1">
    <citation type="submission" date="2022-10" db="EMBL/GenBank/DDBJ databases">
        <title>WGS of marine actinomycetes from Thailand.</title>
        <authorList>
            <person name="Thawai C."/>
        </authorList>
    </citation>
    <scope>NUCLEOTIDE SEQUENCE</scope>
    <source>
        <strain evidence="3">SW21</strain>
    </source>
</reference>
<keyword evidence="1" id="KW-0175">Coiled coil</keyword>
<organism evidence="3 4">
    <name type="scientific">Gordonia aquimaris</name>
    <dbReference type="NCBI Taxonomy" id="2984863"/>
    <lineage>
        <taxon>Bacteria</taxon>
        <taxon>Bacillati</taxon>
        <taxon>Actinomycetota</taxon>
        <taxon>Actinomycetes</taxon>
        <taxon>Mycobacteriales</taxon>
        <taxon>Gordoniaceae</taxon>
        <taxon>Gordonia</taxon>
    </lineage>
</organism>
<accession>A0A9X3D6C6</accession>
<evidence type="ECO:0000313" key="4">
    <source>
        <dbReference type="Proteomes" id="UP001143347"/>
    </source>
</evidence>
<feature type="coiled-coil region" evidence="1">
    <location>
        <begin position="88"/>
        <end position="115"/>
    </location>
</feature>
<name>A0A9X3D6C6_9ACTN</name>
<dbReference type="Proteomes" id="UP001143347">
    <property type="component" value="Unassembled WGS sequence"/>
</dbReference>